<dbReference type="InterPro" id="IPR036397">
    <property type="entry name" value="RNaseH_sf"/>
</dbReference>
<dbReference type="GO" id="GO:0006310">
    <property type="term" value="P:DNA recombination"/>
    <property type="evidence" value="ECO:0007669"/>
    <property type="project" value="UniProtKB-KW"/>
</dbReference>
<dbReference type="SMART" id="SM00382">
    <property type="entry name" value="AAA"/>
    <property type="match status" value="1"/>
</dbReference>
<evidence type="ECO:0000256" key="1">
    <source>
        <dbReference type="ARBA" id="ARBA00009277"/>
    </source>
</evidence>
<dbReference type="InterPro" id="IPR009057">
    <property type="entry name" value="Homeodomain-like_sf"/>
</dbReference>
<dbReference type="GO" id="GO:0015074">
    <property type="term" value="P:DNA integration"/>
    <property type="evidence" value="ECO:0007669"/>
    <property type="project" value="InterPro"/>
</dbReference>
<dbReference type="Proteomes" id="UP000292382">
    <property type="component" value="Unassembled WGS sequence"/>
</dbReference>
<dbReference type="GO" id="GO:0003677">
    <property type="term" value="F:DNA binding"/>
    <property type="evidence" value="ECO:0007669"/>
    <property type="project" value="UniProtKB-KW"/>
</dbReference>
<dbReference type="Pfam" id="PF01695">
    <property type="entry name" value="IstB_IS21"/>
    <property type="match status" value="1"/>
</dbReference>
<dbReference type="InterPro" id="IPR027417">
    <property type="entry name" value="P-loop_NTPase"/>
</dbReference>
<accession>A0A4Q5ARW0</accession>
<dbReference type="AlphaFoldDB" id="A0A4Q5ARW0"/>
<dbReference type="SUPFAM" id="SSF46689">
    <property type="entry name" value="Homeodomain-like"/>
    <property type="match status" value="1"/>
</dbReference>
<keyword evidence="3" id="KW-0238">DNA-binding</keyword>
<feature type="domain" description="Integrase catalytic" evidence="7">
    <location>
        <begin position="124"/>
        <end position="309"/>
    </location>
</feature>
<dbReference type="Gene3D" id="3.40.50.300">
    <property type="entry name" value="P-loop containing nucleotide triphosphate hydrolases"/>
    <property type="match status" value="1"/>
</dbReference>
<dbReference type="NCBIfam" id="NF033546">
    <property type="entry name" value="transpos_IS21"/>
    <property type="match status" value="1"/>
</dbReference>
<dbReference type="InterPro" id="IPR002611">
    <property type="entry name" value="IstB_ATP-bd"/>
</dbReference>
<dbReference type="EMBL" id="RYUW01000011">
    <property type="protein sequence ID" value="RYQ36896.1"/>
    <property type="molecule type" value="Genomic_DNA"/>
</dbReference>
<dbReference type="PROSITE" id="PS50994">
    <property type="entry name" value="INTEGRASE"/>
    <property type="match status" value="1"/>
</dbReference>
<dbReference type="InterPro" id="IPR001584">
    <property type="entry name" value="Integrase_cat-core"/>
</dbReference>
<dbReference type="InterPro" id="IPR017894">
    <property type="entry name" value="HTH_IS21_transposase_type"/>
</dbReference>
<comment type="caution">
    <text evidence="8">The sequence shown here is derived from an EMBL/GenBank/DDBJ whole genome shotgun (WGS) entry which is preliminary data.</text>
</comment>
<evidence type="ECO:0000256" key="5">
    <source>
        <dbReference type="SAM" id="MobiDB-lite"/>
    </source>
</evidence>
<keyword evidence="4" id="KW-0233">DNA recombination</keyword>
<dbReference type="Gene3D" id="3.30.420.10">
    <property type="entry name" value="Ribonuclease H-like superfamily/Ribonuclease H"/>
    <property type="match status" value="1"/>
</dbReference>
<dbReference type="PANTHER" id="PTHR35004:SF7">
    <property type="entry name" value="INTEGRASE PROTEIN"/>
    <property type="match status" value="1"/>
</dbReference>
<dbReference type="SUPFAM" id="SSF52540">
    <property type="entry name" value="P-loop containing nucleoside triphosphate hydrolases"/>
    <property type="match status" value="1"/>
</dbReference>
<dbReference type="Gene3D" id="1.10.10.60">
    <property type="entry name" value="Homeodomain-like"/>
    <property type="match status" value="1"/>
</dbReference>
<evidence type="ECO:0000259" key="7">
    <source>
        <dbReference type="PROSITE" id="PS50994"/>
    </source>
</evidence>
<keyword evidence="2" id="KW-0815">Transposition</keyword>
<evidence type="ECO:0000256" key="2">
    <source>
        <dbReference type="ARBA" id="ARBA00022578"/>
    </source>
</evidence>
<dbReference type="PANTHER" id="PTHR35004">
    <property type="entry name" value="TRANSPOSASE RV3428C-RELATED"/>
    <property type="match status" value="1"/>
</dbReference>
<evidence type="ECO:0000256" key="4">
    <source>
        <dbReference type="ARBA" id="ARBA00023172"/>
    </source>
</evidence>
<reference evidence="8 9" key="1">
    <citation type="submission" date="2018-12" db="EMBL/GenBank/DDBJ databases">
        <title>Unveiling genomic diversity among members of the Bifidobacterium pseudolongum species, a widely distributed gut commensal of the animal kingdom.</title>
        <authorList>
            <person name="Lugli G.A."/>
            <person name="Duranti S."/>
            <person name="Albert K."/>
            <person name="Mancabelli L."/>
            <person name="Napoli S."/>
            <person name="Viappiani A."/>
            <person name="Anzalone R."/>
            <person name="Longhi G."/>
            <person name="Milani C."/>
            <person name="Turroni F."/>
            <person name="Alessandri G."/>
            <person name="Sela D.A."/>
            <person name="Van Sinderen D."/>
            <person name="Ventura M."/>
        </authorList>
    </citation>
    <scope>NUCLEOTIDE SEQUENCE [LARGE SCALE GENOMIC DNA]</scope>
    <source>
        <strain evidence="8 9">2003B</strain>
    </source>
</reference>
<dbReference type="GO" id="GO:0032196">
    <property type="term" value="P:transposition"/>
    <property type="evidence" value="ECO:0007669"/>
    <property type="project" value="UniProtKB-KW"/>
</dbReference>
<name>A0A4Q5ARW0_9BIFI</name>
<proteinExistence type="inferred from homology"/>
<feature type="compositionally biased region" description="Polar residues" evidence="5">
    <location>
        <begin position="754"/>
        <end position="764"/>
    </location>
</feature>
<dbReference type="SUPFAM" id="SSF53098">
    <property type="entry name" value="Ribonuclease H-like"/>
    <property type="match status" value="1"/>
</dbReference>
<dbReference type="InterPro" id="IPR012337">
    <property type="entry name" value="RNaseH-like_sf"/>
</dbReference>
<comment type="similarity">
    <text evidence="1">Belongs to the transposase IS21/IS408/IS1162 family.</text>
</comment>
<feature type="compositionally biased region" description="Basic residues" evidence="5">
    <location>
        <begin position="701"/>
        <end position="730"/>
    </location>
</feature>
<evidence type="ECO:0000313" key="9">
    <source>
        <dbReference type="Proteomes" id="UP000292382"/>
    </source>
</evidence>
<evidence type="ECO:0000256" key="3">
    <source>
        <dbReference type="ARBA" id="ARBA00023125"/>
    </source>
</evidence>
<dbReference type="GO" id="GO:0005524">
    <property type="term" value="F:ATP binding"/>
    <property type="evidence" value="ECO:0007669"/>
    <property type="project" value="InterPro"/>
</dbReference>
<dbReference type="InterPro" id="IPR003593">
    <property type="entry name" value="AAA+_ATPase"/>
</dbReference>
<sequence>MISMSVIHSIRCMRKEGASVAAIARELGISEPTVRKYLREVDLSDRPPVRRERPSKIDRWVPLIEGWLAEDRRTWSKQRHTATRIHRRLVDECGADVSLSTVTRKVRELKREFGLERQRGFLDLSWHPGEAQADFGQSDVYWKGVRRRMHYFVLSFPHSNTAVACLTPGENAECTCQALKDLFTRLGGVPTRIVFDNAAGVGRRRRSGKVRYTEVFRRFRAHYGFDSSLCNPHAGHEKGNVEAKVGAIRRALFVPVPSAWSFEGFNAALFDKCMGLAEKPHYRKDGREIELFTHDRAALLPLPDVAMDVVEYRRMKADKYGIIVLERRHRYLAGAEHAGRELTVGLRAGSVEILDAKGVPVAIHERAYGEQPTNSQEPITQLETLCHRPNAWRNSQVRDALPDPLAAWLDLQDGIDRQAHLRTLLTLSRDNGWEHAVKAMDDTLEATGGLDPASVELQASRLAAGQDPIEYDDPIDLKRIRHRLPPLTHTRRDDPMKTNDGIERLRADARSLFISTATIDDTLSWATPRQIDAIGRMLRCELDNRDTAKRERLLRRARFPVMKTLDGYDYTHVRLPDGYTRDQLTSLEFLDHAQDLVFYGRTGRGKTHLATALGVKAVEQGRAVRFCQTAELVLQLGKAKRAGSLDQILKDLARADLIILDEFGYVPFDIDGARLLYQIIAGAYERRSIIFTTNIRIRQMGHHLRRRQTRRRDRRPHRPPRTPHRIPRTKPTHERSPHVRPHQQPACPNDQNRKNYMTKTKTPT</sequence>
<evidence type="ECO:0000259" key="6">
    <source>
        <dbReference type="PROSITE" id="PS50531"/>
    </source>
</evidence>
<organism evidence="8 9">
    <name type="scientific">Bifidobacterium pseudolongum subsp. globosum</name>
    <dbReference type="NCBI Taxonomy" id="1690"/>
    <lineage>
        <taxon>Bacteria</taxon>
        <taxon>Bacillati</taxon>
        <taxon>Actinomycetota</taxon>
        <taxon>Actinomycetes</taxon>
        <taxon>Bifidobacteriales</taxon>
        <taxon>Bifidobacteriaceae</taxon>
        <taxon>Bifidobacterium</taxon>
    </lineage>
</organism>
<dbReference type="PROSITE" id="PS50531">
    <property type="entry name" value="HTH_IS21"/>
    <property type="match status" value="1"/>
</dbReference>
<feature type="region of interest" description="Disordered" evidence="5">
    <location>
        <begin position="701"/>
        <end position="764"/>
    </location>
</feature>
<evidence type="ECO:0000313" key="8">
    <source>
        <dbReference type="EMBL" id="RYQ36896.1"/>
    </source>
</evidence>
<gene>
    <name evidence="8" type="ORF">PG2003B_0849</name>
</gene>
<feature type="domain" description="HTH IS21-type" evidence="6">
    <location>
        <begin position="5"/>
        <end position="68"/>
    </location>
</feature>
<protein>
    <submittedName>
        <fullName evidence="8">Transposase</fullName>
    </submittedName>
</protein>